<gene>
    <name evidence="1" type="ORF">SE15_06410</name>
</gene>
<dbReference type="STRING" id="869279.SE15_06410"/>
<organism evidence="1 2">
    <name type="scientific">Thermanaerothrix daxensis</name>
    <dbReference type="NCBI Taxonomy" id="869279"/>
    <lineage>
        <taxon>Bacteria</taxon>
        <taxon>Bacillati</taxon>
        <taxon>Chloroflexota</taxon>
        <taxon>Anaerolineae</taxon>
        <taxon>Anaerolineales</taxon>
        <taxon>Anaerolineaceae</taxon>
        <taxon>Thermanaerothrix</taxon>
    </lineage>
</organism>
<dbReference type="Proteomes" id="UP000050544">
    <property type="component" value="Unassembled WGS sequence"/>
</dbReference>
<evidence type="ECO:0000313" key="1">
    <source>
        <dbReference type="EMBL" id="KPL84668.1"/>
    </source>
</evidence>
<keyword evidence="2" id="KW-1185">Reference proteome</keyword>
<reference evidence="1 2" key="1">
    <citation type="submission" date="2015-07" db="EMBL/GenBank/DDBJ databases">
        <title>Whole genome sequence of Thermanaerothrix daxensis DSM 23592.</title>
        <authorList>
            <person name="Hemp J."/>
            <person name="Ward L.M."/>
            <person name="Pace L.A."/>
            <person name="Fischer W.W."/>
        </authorList>
    </citation>
    <scope>NUCLEOTIDE SEQUENCE [LARGE SCALE GENOMIC DNA]</scope>
    <source>
        <strain evidence="1 2">GNS-1</strain>
    </source>
</reference>
<proteinExistence type="predicted"/>
<accession>A0A0P6XQA6</accession>
<comment type="caution">
    <text evidence="1">The sequence shown here is derived from an EMBL/GenBank/DDBJ whole genome shotgun (WGS) entry which is preliminary data.</text>
</comment>
<dbReference type="InterPro" id="IPR054204">
    <property type="entry name" value="DUF6909"/>
</dbReference>
<sequence>MYGVCWMERTVPSTASEEIALYLRTIYSLLRSTAEVQIRSLEEVHLATNSTLHPDARKPTPDISAFIYSLLRLPDCISEARSVILGQSLSVFSRHGYSDVVRWQQVSARARRRKCYFDNRDTLACLIASRSDIDDLIPTLTAFQIEWNKLHHLLQKRPMSSSWEAFVANPENSQSLADLLQISTEDLERLRTVWGSRFALNLQRIAHRPCHFKVRLLSGSLTEYRRATRAWWENILHACPDLLERPVYFISSNTHSVANLLSGYALHKKDELIRFLKHERYSDWLEEWQGIEERRVPSSEENFLYYILKKYQQTSRGRYTLNEQLEFEITHGIHRIPSEHYFDIEAQVIQLSSLHGEDLDPRIRLGNMNFLAESDALILNIDYPLGLAAYNLLSIIAEYIEPVLGVYIMGKAATLNGRLGDVMIPSVVQDEHSQNTYLFQNCFSASDVAPYLHYGTVLDNQKAVSVFGTFLQNSRIMDVVYREGYTDIEMEAGPYLSAVYEMSRPKRHPVNEIVTLYNLPFDVGILHYASDTPLSKGKNLGAGTLSYFGMDSTYATTIAILRRIFANERSRIRS</sequence>
<dbReference type="PATRIC" id="fig|869279.4.peg.1288"/>
<dbReference type="Pfam" id="PF21850">
    <property type="entry name" value="DUF6909"/>
    <property type="match status" value="1"/>
</dbReference>
<dbReference type="AlphaFoldDB" id="A0A0P6XQA6"/>
<name>A0A0P6XQA6_9CHLR</name>
<evidence type="ECO:0000313" key="2">
    <source>
        <dbReference type="Proteomes" id="UP000050544"/>
    </source>
</evidence>
<protein>
    <submittedName>
        <fullName evidence="1">Uncharacterized protein</fullName>
    </submittedName>
</protein>
<dbReference type="EMBL" id="LGKO01000002">
    <property type="protein sequence ID" value="KPL84668.1"/>
    <property type="molecule type" value="Genomic_DNA"/>
</dbReference>